<dbReference type="SUPFAM" id="SSF52402">
    <property type="entry name" value="Adenine nucleotide alpha hydrolases-like"/>
    <property type="match status" value="1"/>
</dbReference>
<protein>
    <submittedName>
        <fullName evidence="2">ATP-dependent sacrificial sulfur transferase LarE</fullName>
    </submittedName>
</protein>
<dbReference type="KEGG" id="mefw:F1737_00105"/>
<dbReference type="InterPro" id="IPR014729">
    <property type="entry name" value="Rossmann-like_a/b/a_fold"/>
</dbReference>
<dbReference type="NCBIfam" id="TIGR00268">
    <property type="entry name" value="ATP-dependent sacrificial sulfur transferase LarE"/>
    <property type="match status" value="1"/>
</dbReference>
<dbReference type="InterPro" id="IPR005232">
    <property type="entry name" value="LarE"/>
</dbReference>
<dbReference type="AlphaFoldDB" id="A0AA97FBU7"/>
<dbReference type="CDD" id="cd01990">
    <property type="entry name" value="LarE-like"/>
    <property type="match status" value="1"/>
</dbReference>
<dbReference type="InterPro" id="IPR052188">
    <property type="entry name" value="Ni-pincer_cofactor_biosynth"/>
</dbReference>
<dbReference type="PANTHER" id="PTHR43169:SF2">
    <property type="entry name" value="NAD_GMP SYNTHASE DOMAIN-CONTAINING PROTEIN"/>
    <property type="match status" value="1"/>
</dbReference>
<name>A0AA97FBU7_9EURY</name>
<dbReference type="GO" id="GO:0006163">
    <property type="term" value="P:purine nucleotide metabolic process"/>
    <property type="evidence" value="ECO:0007669"/>
    <property type="project" value="UniProtKB-ARBA"/>
</dbReference>
<dbReference type="RefSeq" id="WP_317136754.1">
    <property type="nucleotide sequence ID" value="NZ_CP043875.1"/>
</dbReference>
<organism evidence="2 3">
    <name type="scientific">Methanochimaera problematica</name>
    <dbReference type="NCBI Taxonomy" id="2609417"/>
    <lineage>
        <taxon>Archaea</taxon>
        <taxon>Methanobacteriati</taxon>
        <taxon>Methanobacteriota</taxon>
        <taxon>Stenosarchaea group</taxon>
        <taxon>Methanomicrobia</taxon>
        <taxon>Methanomicrobiales</taxon>
        <taxon>Methanomicrobiaceae</taxon>
        <taxon>Methanochimaera</taxon>
    </lineage>
</organism>
<dbReference type="PIRSF" id="PIRSF006661">
    <property type="entry name" value="PP-lp_UCP006661"/>
    <property type="match status" value="1"/>
</dbReference>
<evidence type="ECO:0000259" key="1">
    <source>
        <dbReference type="Pfam" id="PF02540"/>
    </source>
</evidence>
<evidence type="ECO:0000313" key="3">
    <source>
        <dbReference type="Proteomes" id="UP001301797"/>
    </source>
</evidence>
<dbReference type="InterPro" id="IPR022310">
    <property type="entry name" value="NAD/GMP_synthase"/>
</dbReference>
<keyword evidence="3" id="KW-1185">Reference proteome</keyword>
<evidence type="ECO:0000313" key="2">
    <source>
        <dbReference type="EMBL" id="WOF15188.1"/>
    </source>
</evidence>
<dbReference type="GeneID" id="85228523"/>
<dbReference type="Pfam" id="PF02540">
    <property type="entry name" value="NAD_synthase"/>
    <property type="match status" value="1"/>
</dbReference>
<dbReference type="EMBL" id="CP043875">
    <property type="protein sequence ID" value="WOF15188.1"/>
    <property type="molecule type" value="Genomic_DNA"/>
</dbReference>
<dbReference type="Proteomes" id="UP001301797">
    <property type="component" value="Chromosome"/>
</dbReference>
<proteinExistence type="predicted"/>
<dbReference type="Gene3D" id="3.40.50.620">
    <property type="entry name" value="HUPs"/>
    <property type="match status" value="1"/>
</dbReference>
<accession>A0AA97FBU7</accession>
<gene>
    <name evidence="2" type="primary">larE</name>
    <name evidence="2" type="ORF">F1737_00105</name>
</gene>
<sequence length="266" mass="29395">MSSLKNRLERLKSFIIDKQSLLVSYSGGVDSTLLAVVAHEVLGDKMSCAIIKSPLMPKAEFSDALLVINDLNIPCNVLNSGILADYDFIKNQKDRCYVCKKKNSKLLFNEAKRQGLTSVADGTNFSDTKVFRPGFQAGKEAGIAHPFVDAEITKDDVRELARQYNLKNAEKPSASCLVTRFSYGSVISPEMLSAVEEAEDFIKSFGCGQVRVRCHGYIARIEVDPGDMGIILEKREEISENLKKSGFLYATLDLDGFVSGSMDREI</sequence>
<dbReference type="PANTHER" id="PTHR43169">
    <property type="entry name" value="EXSB FAMILY PROTEIN"/>
    <property type="match status" value="1"/>
</dbReference>
<dbReference type="GO" id="GO:0016783">
    <property type="term" value="F:sulfurtransferase activity"/>
    <property type="evidence" value="ECO:0007669"/>
    <property type="project" value="InterPro"/>
</dbReference>
<reference evidence="2 3" key="1">
    <citation type="submission" date="2019-09" db="EMBL/GenBank/DDBJ databases">
        <title>The complete genome of Methanoplanus sp. FWC-SCC4.</title>
        <authorList>
            <person name="Chen S.-C."/>
            <person name="Zhou Y.-Z."/>
            <person name="Lai M.-C."/>
        </authorList>
    </citation>
    <scope>NUCLEOTIDE SEQUENCE [LARGE SCALE GENOMIC DNA]</scope>
    <source>
        <strain evidence="2 3">FWC-SCC4</strain>
    </source>
</reference>
<feature type="domain" description="NAD/GMP synthase" evidence="1">
    <location>
        <begin position="19"/>
        <end position="79"/>
    </location>
</feature>
<keyword evidence="2" id="KW-0808">Transferase</keyword>